<dbReference type="AlphaFoldDB" id="F9P5J8"/>
<dbReference type="Pfam" id="PF08866">
    <property type="entry name" value="DUF1831"/>
    <property type="match status" value="1"/>
</dbReference>
<sequence>MLKIIINKELSGVKINITDKSGLRLVNIFKSETNQIIQEKFYFLMDSLVERGIFTKQEH</sequence>
<evidence type="ECO:0000313" key="2">
    <source>
        <dbReference type="Proteomes" id="UP000003287"/>
    </source>
</evidence>
<dbReference type="Proteomes" id="UP000003287">
    <property type="component" value="Unassembled WGS sequence"/>
</dbReference>
<accession>F9P5J8</accession>
<protein>
    <submittedName>
        <fullName evidence="1">Uncharacterized protein</fullName>
    </submittedName>
</protein>
<reference evidence="1 2" key="1">
    <citation type="submission" date="2011-06" db="EMBL/GenBank/DDBJ databases">
        <authorList>
            <person name="Harkins D.M."/>
            <person name="Madupu R."/>
            <person name="Durkin A.S."/>
            <person name="Torralba M."/>
            <person name="Methe B."/>
            <person name="Sutton G.G."/>
            <person name="Nelson K.E."/>
        </authorList>
    </citation>
    <scope>NUCLEOTIDE SEQUENCE [LARGE SCALE GENOMIC DNA]</scope>
    <source>
        <strain evidence="1 2">SK1060</strain>
    </source>
</reference>
<gene>
    <name evidence="1" type="ORF">HMPREF1042_0752</name>
</gene>
<dbReference type="eggNOG" id="ENOG503043U">
    <property type="taxonomic scope" value="Bacteria"/>
</dbReference>
<dbReference type="EMBL" id="AFUP01000001">
    <property type="protein sequence ID" value="EGV10421.1"/>
    <property type="molecule type" value="Genomic_DNA"/>
</dbReference>
<dbReference type="InterPro" id="IPR014965">
    <property type="entry name" value="Amino_acid_metab_prot_put"/>
</dbReference>
<proteinExistence type="predicted"/>
<name>F9P5J8_STRCV</name>
<organism evidence="1 2">
    <name type="scientific">Streptococcus constellatus subsp. pharyngis SK1060 = CCUG 46377</name>
    <dbReference type="NCBI Taxonomy" id="1035184"/>
    <lineage>
        <taxon>Bacteria</taxon>
        <taxon>Bacillati</taxon>
        <taxon>Bacillota</taxon>
        <taxon>Bacilli</taxon>
        <taxon>Lactobacillales</taxon>
        <taxon>Streptococcaceae</taxon>
        <taxon>Streptococcus</taxon>
        <taxon>Streptococcus anginosus group</taxon>
    </lineage>
</organism>
<dbReference type="Gene3D" id="3.30.1820.10">
    <property type="entry name" value="Lp2179-like"/>
    <property type="match status" value="1"/>
</dbReference>
<dbReference type="InterPro" id="IPR035942">
    <property type="entry name" value="Lp2179-like_sf"/>
</dbReference>
<dbReference type="SUPFAM" id="SSF160800">
    <property type="entry name" value="Lp2179-like"/>
    <property type="match status" value="1"/>
</dbReference>
<evidence type="ECO:0000313" key="1">
    <source>
        <dbReference type="EMBL" id="EGV10421.1"/>
    </source>
</evidence>